<sequence>MMQTEHDDNNFDVRTIFLKTSTGVTHKKEIKKKGSWLWDGLKKLNVFSSDAIAYLTRDKNGNLELKQKKGTLISKSELTAAILEHFGINQQKIDPNVWHDLPPQVAAEIGLKLKETCEIAQDQATTSSEGKLCGTIFAVPKIKKVGSWEIKFSNVEFSSVAKEDSCGADIAVLLHATDASGRTAIKTLWFQAKKDVKGNTKPDDLARLKEQFTMMRAITDYSYPLIITTKKIYVLDDYTNGKKIDFNDFMTDAVTCKYGDQRETVYADSLDRKAIFEIAIKKIVKPKKPKTSTNTSPGASASP</sequence>
<organism evidence="1 2">
    <name type="scientific">Duganella aquatilis</name>
    <dbReference type="NCBI Taxonomy" id="2666082"/>
    <lineage>
        <taxon>Bacteria</taxon>
        <taxon>Pseudomonadati</taxon>
        <taxon>Pseudomonadota</taxon>
        <taxon>Betaproteobacteria</taxon>
        <taxon>Burkholderiales</taxon>
        <taxon>Oxalobacteraceae</taxon>
        <taxon>Telluria group</taxon>
        <taxon>Duganella</taxon>
    </lineage>
</organism>
<reference evidence="1 2" key="1">
    <citation type="submission" date="2019-11" db="EMBL/GenBank/DDBJ databases">
        <title>Novel species isolated from a subtropical stream in China.</title>
        <authorList>
            <person name="Lu H."/>
        </authorList>
    </citation>
    <scope>NUCLEOTIDE SEQUENCE [LARGE SCALE GENOMIC DNA]</scope>
    <source>
        <strain evidence="1 2">FT26W</strain>
    </source>
</reference>
<dbReference type="Proteomes" id="UP000439986">
    <property type="component" value="Unassembled WGS sequence"/>
</dbReference>
<comment type="caution">
    <text evidence="1">The sequence shown here is derived from an EMBL/GenBank/DDBJ whole genome shotgun (WGS) entry which is preliminary data.</text>
</comment>
<dbReference type="EMBL" id="WKJL01000007">
    <property type="protein sequence ID" value="MRW84869.1"/>
    <property type="molecule type" value="Genomic_DNA"/>
</dbReference>
<keyword evidence="2" id="KW-1185">Reference proteome</keyword>
<protein>
    <submittedName>
        <fullName evidence="1">Uncharacterized protein</fullName>
    </submittedName>
</protein>
<gene>
    <name evidence="1" type="ORF">GJ698_12330</name>
</gene>
<evidence type="ECO:0000313" key="1">
    <source>
        <dbReference type="EMBL" id="MRW84869.1"/>
    </source>
</evidence>
<evidence type="ECO:0000313" key="2">
    <source>
        <dbReference type="Proteomes" id="UP000439986"/>
    </source>
</evidence>
<dbReference type="AlphaFoldDB" id="A0A844DBL8"/>
<dbReference type="RefSeq" id="WP_154357921.1">
    <property type="nucleotide sequence ID" value="NZ_WKJL01000007.1"/>
</dbReference>
<name>A0A844DBL8_9BURK</name>
<proteinExistence type="predicted"/>
<accession>A0A844DBL8</accession>